<dbReference type="AlphaFoldDB" id="A0A7W7N4A0"/>
<dbReference type="GO" id="GO:0015416">
    <property type="term" value="F:ABC-type phosphonate transporter activity"/>
    <property type="evidence" value="ECO:0007669"/>
    <property type="project" value="InterPro"/>
</dbReference>
<dbReference type="PANTHER" id="PTHR43166">
    <property type="entry name" value="AMINO ACID IMPORT ATP-BINDING PROTEIN"/>
    <property type="match status" value="1"/>
</dbReference>
<evidence type="ECO:0000256" key="1">
    <source>
        <dbReference type="ARBA" id="ARBA00022448"/>
    </source>
</evidence>
<keyword evidence="6" id="KW-0472">Membrane</keyword>
<evidence type="ECO:0000256" key="4">
    <source>
        <dbReference type="ARBA" id="ARBA00022840"/>
    </source>
</evidence>
<dbReference type="GO" id="GO:0016887">
    <property type="term" value="F:ATP hydrolysis activity"/>
    <property type="evidence" value="ECO:0007669"/>
    <property type="project" value="InterPro"/>
</dbReference>
<dbReference type="InterPro" id="IPR003593">
    <property type="entry name" value="AAA+_ATPase"/>
</dbReference>
<dbReference type="Gene3D" id="3.40.50.300">
    <property type="entry name" value="P-loop containing nucleotide triphosphate hydrolases"/>
    <property type="match status" value="1"/>
</dbReference>
<dbReference type="SUPFAM" id="SSF52540">
    <property type="entry name" value="P-loop containing nucleoside triphosphate hydrolases"/>
    <property type="match status" value="1"/>
</dbReference>
<proteinExistence type="predicted"/>
<keyword evidence="5" id="KW-1278">Translocase</keyword>
<dbReference type="GO" id="GO:0016020">
    <property type="term" value="C:membrane"/>
    <property type="evidence" value="ECO:0007669"/>
    <property type="project" value="InterPro"/>
</dbReference>
<dbReference type="InterPro" id="IPR027417">
    <property type="entry name" value="P-loop_NTPase"/>
</dbReference>
<dbReference type="EMBL" id="JACHKY010000003">
    <property type="protein sequence ID" value="MBB4798169.1"/>
    <property type="molecule type" value="Genomic_DNA"/>
</dbReference>
<feature type="domain" description="ABC transporter" evidence="7">
    <location>
        <begin position="34"/>
        <end position="281"/>
    </location>
</feature>
<dbReference type="PROSITE" id="PS50893">
    <property type="entry name" value="ABC_TRANSPORTER_2"/>
    <property type="match status" value="1"/>
</dbReference>
<accession>A0A7W7N4A0</accession>
<keyword evidence="9" id="KW-1185">Reference proteome</keyword>
<gene>
    <name evidence="8" type="ORF">HNP32_001913</name>
</gene>
<dbReference type="Pfam" id="PF00005">
    <property type="entry name" value="ABC_tran"/>
    <property type="match status" value="1"/>
</dbReference>
<dbReference type="GO" id="GO:0005524">
    <property type="term" value="F:ATP binding"/>
    <property type="evidence" value="ECO:0007669"/>
    <property type="project" value="UniProtKB-KW"/>
</dbReference>
<sequence length="290" mass="30996">MPLRLVETRVARHAAPPVVTATHGFMNPSTAAVASVRDVSKTYGARKALDGVSVEVAAGEMVALIGPSGSGKSTLLRSITGLHPIDPGIGTIQVFGETVQQNGRITGAVRKARGKLGMIFQQFNLVGRLSLFSNVMLGALGRLPGWRGVFGVWPRADKERAMAALHRVGVSDYAAQRANTLSGGQQQRGAIARAIVQGAQAILADEPVASLDPVSARKVMELLVELNKRDGMGVIVTLHQVDYAIRYCNRVIALQKGKVVYDGPSTGLDSKRLIEIYGPEYEDAFWEAKA</sequence>
<keyword evidence="2" id="KW-1003">Cell membrane</keyword>
<evidence type="ECO:0000256" key="3">
    <source>
        <dbReference type="ARBA" id="ARBA00022741"/>
    </source>
</evidence>
<evidence type="ECO:0000313" key="8">
    <source>
        <dbReference type="EMBL" id="MBB4798169.1"/>
    </source>
</evidence>
<evidence type="ECO:0000259" key="7">
    <source>
        <dbReference type="PROSITE" id="PS50893"/>
    </source>
</evidence>
<evidence type="ECO:0000256" key="5">
    <source>
        <dbReference type="ARBA" id="ARBA00022967"/>
    </source>
</evidence>
<dbReference type="Proteomes" id="UP000539957">
    <property type="component" value="Unassembled WGS sequence"/>
</dbReference>
<dbReference type="CDD" id="cd03256">
    <property type="entry name" value="ABC_PhnC_transporter"/>
    <property type="match status" value="1"/>
</dbReference>
<comment type="caution">
    <text evidence="8">The sequence shown here is derived from an EMBL/GenBank/DDBJ whole genome shotgun (WGS) entry which is preliminary data.</text>
</comment>
<keyword evidence="4 8" id="KW-0067">ATP-binding</keyword>
<reference evidence="8 9" key="1">
    <citation type="submission" date="2020-08" db="EMBL/GenBank/DDBJ databases">
        <title>Functional genomics of gut bacteria from endangered species of beetles.</title>
        <authorList>
            <person name="Carlos-Shanley C."/>
        </authorList>
    </citation>
    <scope>NUCLEOTIDE SEQUENCE [LARGE SCALE GENOMIC DNA]</scope>
    <source>
        <strain evidence="8 9">S00123</strain>
    </source>
</reference>
<dbReference type="InterPro" id="IPR050086">
    <property type="entry name" value="MetN_ABC_transporter-like"/>
</dbReference>
<organism evidence="8 9">
    <name type="scientific">Brevundimonas bullata</name>
    <dbReference type="NCBI Taxonomy" id="13160"/>
    <lineage>
        <taxon>Bacteria</taxon>
        <taxon>Pseudomonadati</taxon>
        <taxon>Pseudomonadota</taxon>
        <taxon>Alphaproteobacteria</taxon>
        <taxon>Caulobacterales</taxon>
        <taxon>Caulobacteraceae</taxon>
        <taxon>Brevundimonas</taxon>
    </lineage>
</organism>
<evidence type="ECO:0000256" key="2">
    <source>
        <dbReference type="ARBA" id="ARBA00022475"/>
    </source>
</evidence>
<protein>
    <submittedName>
        <fullName evidence="8">Phosphonate transport system ATP-binding protein</fullName>
    </submittedName>
</protein>
<keyword evidence="3" id="KW-0547">Nucleotide-binding</keyword>
<dbReference type="InterPro" id="IPR012693">
    <property type="entry name" value="ABC_transpr_PhnC"/>
</dbReference>
<keyword evidence="1" id="KW-0813">Transport</keyword>
<dbReference type="SMART" id="SM00382">
    <property type="entry name" value="AAA"/>
    <property type="match status" value="1"/>
</dbReference>
<dbReference type="PANTHER" id="PTHR43166:SF6">
    <property type="entry name" value="PHOSPHONATES IMPORT ATP-BINDING PROTEIN PHNC"/>
    <property type="match status" value="1"/>
</dbReference>
<dbReference type="InterPro" id="IPR003439">
    <property type="entry name" value="ABC_transporter-like_ATP-bd"/>
</dbReference>
<evidence type="ECO:0000313" key="9">
    <source>
        <dbReference type="Proteomes" id="UP000539957"/>
    </source>
</evidence>
<name>A0A7W7N4A0_9CAUL</name>
<dbReference type="NCBIfam" id="TIGR02315">
    <property type="entry name" value="ABC_phnC"/>
    <property type="match status" value="1"/>
</dbReference>
<evidence type="ECO:0000256" key="6">
    <source>
        <dbReference type="ARBA" id="ARBA00023136"/>
    </source>
</evidence>